<gene>
    <name evidence="2" type="ORF">GFB47_02635</name>
</gene>
<feature type="domain" description="Peptidase M13 C-terminal" evidence="1">
    <location>
        <begin position="2"/>
        <end position="62"/>
    </location>
</feature>
<organism evidence="2 3">
    <name type="scientific">Vibrio algicola</name>
    <dbReference type="NCBI Taxonomy" id="2662262"/>
    <lineage>
        <taxon>Bacteria</taxon>
        <taxon>Pseudomonadati</taxon>
        <taxon>Pseudomonadota</taxon>
        <taxon>Gammaproteobacteria</taxon>
        <taxon>Vibrionales</taxon>
        <taxon>Vibrionaceae</taxon>
        <taxon>Vibrio</taxon>
    </lineage>
</organism>
<dbReference type="InterPro" id="IPR024079">
    <property type="entry name" value="MetalloPept_cat_dom_sf"/>
</dbReference>
<evidence type="ECO:0000313" key="3">
    <source>
        <dbReference type="Proteomes" id="UP000348942"/>
    </source>
</evidence>
<dbReference type="PROSITE" id="PS51885">
    <property type="entry name" value="NEPRILYSIN"/>
    <property type="match status" value="1"/>
</dbReference>
<evidence type="ECO:0000259" key="1">
    <source>
        <dbReference type="Pfam" id="PF01431"/>
    </source>
</evidence>
<dbReference type="InterPro" id="IPR000718">
    <property type="entry name" value="Peptidase_M13"/>
</dbReference>
<dbReference type="InterPro" id="IPR018497">
    <property type="entry name" value="Peptidase_M13_C"/>
</dbReference>
<protein>
    <recommendedName>
        <fullName evidence="1">Peptidase M13 C-terminal domain-containing protein</fullName>
    </recommendedName>
</protein>
<dbReference type="Pfam" id="PF01431">
    <property type="entry name" value="Peptidase_M13"/>
    <property type="match status" value="1"/>
</dbReference>
<dbReference type="SUPFAM" id="SSF55486">
    <property type="entry name" value="Metalloproteases ('zincins'), catalytic domain"/>
    <property type="match status" value="1"/>
</dbReference>
<dbReference type="GO" id="GO:0004222">
    <property type="term" value="F:metalloendopeptidase activity"/>
    <property type="evidence" value="ECO:0007669"/>
    <property type="project" value="InterPro"/>
</dbReference>
<accession>A0A5Q0TB92</accession>
<evidence type="ECO:0000313" key="2">
    <source>
        <dbReference type="EMBL" id="QGA64408.1"/>
    </source>
</evidence>
<proteinExistence type="predicted"/>
<dbReference type="Proteomes" id="UP000348942">
    <property type="component" value="Chromosome 1"/>
</dbReference>
<reference evidence="2 3" key="1">
    <citation type="submission" date="2019-10" db="EMBL/GenBank/DDBJ databases">
        <title>Vibrio sp. nov., isolated from Coralline algae surface.</title>
        <authorList>
            <person name="Geng Y."/>
            <person name="Zhang X."/>
        </authorList>
    </citation>
    <scope>NUCLEOTIDE SEQUENCE [LARGE SCALE GENOMIC DNA]</scope>
    <source>
        <strain evidence="2 3">SM1977</strain>
    </source>
</reference>
<dbReference type="AlphaFoldDB" id="A0A5Q0TB92"/>
<dbReference type="GO" id="GO:0006508">
    <property type="term" value="P:proteolysis"/>
    <property type="evidence" value="ECO:0007669"/>
    <property type="project" value="InterPro"/>
</dbReference>
<keyword evidence="3" id="KW-1185">Reference proteome</keyword>
<dbReference type="Gene3D" id="3.40.390.10">
    <property type="entry name" value="Collagenase (Catalytic Domain)"/>
    <property type="match status" value="1"/>
</dbReference>
<name>A0A5Q0TB92_9VIBR</name>
<dbReference type="EMBL" id="CP045699">
    <property type="protein sequence ID" value="QGA64408.1"/>
    <property type="molecule type" value="Genomic_DNA"/>
</dbReference>
<sequence length="68" mass="7970">MELAKTWRSKYREDILVRIISSDPHPPGIYRVNSTLMNMSAFQKAYQTKPGDGMYRAPKDRVELWPDL</sequence>